<dbReference type="AlphaFoldDB" id="A0A1H7GAF5"/>
<sequence>MKVVCCKNCGAKYQLDDDDDISTFECSSCAGDLEYLENYSNGKESNQSFVSSTKYNDSYIVQCQECGLKYKIKSSDSILDYECDSCGGSLRYLDDEMNKELDSYLEERHAELQNIRKESKPKEPTSEEINTEDNTPSIKSITDKLENFFSEEHMLQIADIEKKEEEEIQEQVISKTARTTIPQSVLSRFGKEFATPKTEDYDILKNFLKTEFFKGMDEYYPKDNKLKSNKSFLDKISLKEPDNGESKPVKSSIINNNSKFNLENFNVENIESNNTIIIIGVVIFILSIIEVLTINSGIGIIALFIGVIILCYGIYKTRDVKQDEERTRIIREHLLSLPEEFYVFYNVKIPTSTSGINHVVVGPTGIYALLSQKYNPKLRLESENENLNLIGSSESEENKLEEFSSYGNMRKFRYTTKQAKFSQDNKVKQKALSLGEDLINFLNENNIKNCFVEPLVGFINNEVVVINMPLTDEDLFIEELLNKIQNTTIKLDSETIDKCAVLINKYSADCSSEF</sequence>
<evidence type="ECO:0000313" key="4">
    <source>
        <dbReference type="Proteomes" id="UP000199506"/>
    </source>
</evidence>
<feature type="transmembrane region" description="Helical" evidence="2">
    <location>
        <begin position="275"/>
        <end position="292"/>
    </location>
</feature>
<evidence type="ECO:0008006" key="5">
    <source>
        <dbReference type="Google" id="ProtNLM"/>
    </source>
</evidence>
<feature type="compositionally biased region" description="Basic and acidic residues" evidence="1">
    <location>
        <begin position="116"/>
        <end position="125"/>
    </location>
</feature>
<proteinExistence type="predicted"/>
<evidence type="ECO:0000256" key="1">
    <source>
        <dbReference type="SAM" id="MobiDB-lite"/>
    </source>
</evidence>
<evidence type="ECO:0000313" key="3">
    <source>
        <dbReference type="EMBL" id="SEK35034.1"/>
    </source>
</evidence>
<accession>A0A1H7GAF5</accession>
<reference evidence="3 4" key="1">
    <citation type="submission" date="2016-10" db="EMBL/GenBank/DDBJ databases">
        <authorList>
            <person name="de Groot N.N."/>
        </authorList>
    </citation>
    <scope>NUCLEOTIDE SEQUENCE [LARGE SCALE GENOMIC DNA]</scope>
    <source>
        <strain evidence="3 4">DSM 11978</strain>
    </source>
</reference>
<protein>
    <recommendedName>
        <fullName evidence="5">Nuclease-related domain-containing protein</fullName>
    </recommendedName>
</protein>
<feature type="region of interest" description="Disordered" evidence="1">
    <location>
        <begin position="116"/>
        <end position="137"/>
    </location>
</feature>
<keyword evidence="2" id="KW-1133">Transmembrane helix</keyword>
<organism evidence="3 4">
    <name type="scientific">Methanobrevibacter gottschalkii</name>
    <dbReference type="NCBI Taxonomy" id="190974"/>
    <lineage>
        <taxon>Archaea</taxon>
        <taxon>Methanobacteriati</taxon>
        <taxon>Methanobacteriota</taxon>
        <taxon>Methanomada group</taxon>
        <taxon>Methanobacteria</taxon>
        <taxon>Methanobacteriales</taxon>
        <taxon>Methanobacteriaceae</taxon>
        <taxon>Methanobrevibacter</taxon>
    </lineage>
</organism>
<gene>
    <name evidence="3" type="ORF">SAMN05216439_0868</name>
</gene>
<dbReference type="RefSeq" id="WP_069575223.1">
    <property type="nucleotide sequence ID" value="NZ_FOAK01000001.1"/>
</dbReference>
<dbReference type="Proteomes" id="UP000199506">
    <property type="component" value="Unassembled WGS sequence"/>
</dbReference>
<evidence type="ECO:0000256" key="2">
    <source>
        <dbReference type="SAM" id="Phobius"/>
    </source>
</evidence>
<dbReference type="EMBL" id="FOAK01000001">
    <property type="protein sequence ID" value="SEK35034.1"/>
    <property type="molecule type" value="Genomic_DNA"/>
</dbReference>
<feature type="transmembrane region" description="Helical" evidence="2">
    <location>
        <begin position="298"/>
        <end position="315"/>
    </location>
</feature>
<dbReference type="OrthoDB" id="70331at2157"/>
<keyword evidence="2" id="KW-0472">Membrane</keyword>
<name>A0A1H7GAF5_9EURY</name>
<keyword evidence="2" id="KW-0812">Transmembrane</keyword>